<dbReference type="InterPro" id="IPR045584">
    <property type="entry name" value="Pilin-like"/>
</dbReference>
<dbReference type="EMBL" id="CP036268">
    <property type="protein sequence ID" value="QDT37535.1"/>
    <property type="molecule type" value="Genomic_DNA"/>
</dbReference>
<dbReference type="Proteomes" id="UP000317318">
    <property type="component" value="Chromosome"/>
</dbReference>
<dbReference type="AlphaFoldDB" id="A0A517R0V8"/>
<dbReference type="InterPro" id="IPR012902">
    <property type="entry name" value="N_methyl_site"/>
</dbReference>
<dbReference type="NCBIfam" id="TIGR02532">
    <property type="entry name" value="IV_pilin_GFxxxE"/>
    <property type="match status" value="1"/>
</dbReference>
<dbReference type="RefSeq" id="WP_145363642.1">
    <property type="nucleotide sequence ID" value="NZ_CP036268.1"/>
</dbReference>
<feature type="region of interest" description="Disordered" evidence="1">
    <location>
        <begin position="1"/>
        <end position="23"/>
    </location>
</feature>
<keyword evidence="2" id="KW-1133">Transmembrane helix</keyword>
<reference evidence="3 4" key="1">
    <citation type="submission" date="2019-02" db="EMBL/GenBank/DDBJ databases">
        <title>Deep-cultivation of Planctomycetes and their phenomic and genomic characterization uncovers novel biology.</title>
        <authorList>
            <person name="Wiegand S."/>
            <person name="Jogler M."/>
            <person name="Boedeker C."/>
            <person name="Pinto D."/>
            <person name="Vollmers J."/>
            <person name="Rivas-Marin E."/>
            <person name="Kohn T."/>
            <person name="Peeters S.H."/>
            <person name="Heuer A."/>
            <person name="Rast P."/>
            <person name="Oberbeckmann S."/>
            <person name="Bunk B."/>
            <person name="Jeske O."/>
            <person name="Meyerdierks A."/>
            <person name="Storesund J.E."/>
            <person name="Kallscheuer N."/>
            <person name="Luecker S."/>
            <person name="Lage O.M."/>
            <person name="Pohl T."/>
            <person name="Merkel B.J."/>
            <person name="Hornburger P."/>
            <person name="Mueller R.-W."/>
            <person name="Bruemmer F."/>
            <person name="Labrenz M."/>
            <person name="Spormann A.M."/>
            <person name="Op den Camp H."/>
            <person name="Overmann J."/>
            <person name="Amann R."/>
            <person name="Jetten M.S.M."/>
            <person name="Mascher T."/>
            <person name="Medema M.H."/>
            <person name="Devos D.P."/>
            <person name="Kaster A.-K."/>
            <person name="Ovreas L."/>
            <person name="Rohde M."/>
            <person name="Galperin M.Y."/>
            <person name="Jogler C."/>
        </authorList>
    </citation>
    <scope>NUCLEOTIDE SEQUENCE [LARGE SCALE GENOMIC DNA]</scope>
    <source>
        <strain evidence="3 4">Pan189</strain>
    </source>
</reference>
<dbReference type="OrthoDB" id="209692at2"/>
<keyword evidence="2" id="KW-0812">Transmembrane</keyword>
<dbReference type="KEGG" id="svp:Pan189_19150"/>
<protein>
    <recommendedName>
        <fullName evidence="5">Prepilin-type N-terminal cleavage/methylation domain-containing protein</fullName>
    </recommendedName>
</protein>
<name>A0A517R0V8_9PLAN</name>
<evidence type="ECO:0000256" key="1">
    <source>
        <dbReference type="SAM" id="MobiDB-lite"/>
    </source>
</evidence>
<evidence type="ECO:0000256" key="2">
    <source>
        <dbReference type="SAM" id="Phobius"/>
    </source>
</evidence>
<keyword evidence="4" id="KW-1185">Reference proteome</keyword>
<sequence>MRSIQHTIRRSDGSRPRAKFPAAQRRARFSLPLISRLSPLASDRSGFTLIELLVVTVIVMILMTATFTVVSSTIDGDRVRGGARQLQSMLAGGRDRAIFSSKRSAEPRPMGVRFIKDENGDYCRSMVFVGVLGAFTEGRIQVDTGDNRTLGWSADWESLYDRGLLVNGTRLAVIDPVSDVEHWSTVVLNVSGPPSASTDLTGVALTRDYAGNTATNYEYKLLLAPEILQNEEPRLLPSGVVIDLASMYVMGSLPDSWRTIVSDGGDGSASRTARRNDTIAYSDKMDVLFSPRGTVYGSLSAEGLITFVLADLQDVALGFTVDEQVIDRTTGDPVVTTNANAIERTGDEILMTLATQTGAAFSSPIDVTITGSPPLRTDPFFFAETGEVAK</sequence>
<evidence type="ECO:0008006" key="5">
    <source>
        <dbReference type="Google" id="ProtNLM"/>
    </source>
</evidence>
<gene>
    <name evidence="3" type="ORF">Pan189_19150</name>
</gene>
<dbReference type="Pfam" id="PF07963">
    <property type="entry name" value="N_methyl"/>
    <property type="match status" value="1"/>
</dbReference>
<evidence type="ECO:0000313" key="3">
    <source>
        <dbReference type="EMBL" id="QDT37535.1"/>
    </source>
</evidence>
<evidence type="ECO:0000313" key="4">
    <source>
        <dbReference type="Proteomes" id="UP000317318"/>
    </source>
</evidence>
<dbReference type="SUPFAM" id="SSF54523">
    <property type="entry name" value="Pili subunits"/>
    <property type="match status" value="1"/>
</dbReference>
<proteinExistence type="predicted"/>
<feature type="transmembrane region" description="Helical" evidence="2">
    <location>
        <begin position="46"/>
        <end position="70"/>
    </location>
</feature>
<dbReference type="PROSITE" id="PS00409">
    <property type="entry name" value="PROKAR_NTER_METHYL"/>
    <property type="match status" value="1"/>
</dbReference>
<organism evidence="3 4">
    <name type="scientific">Stratiformator vulcanicus</name>
    <dbReference type="NCBI Taxonomy" id="2527980"/>
    <lineage>
        <taxon>Bacteria</taxon>
        <taxon>Pseudomonadati</taxon>
        <taxon>Planctomycetota</taxon>
        <taxon>Planctomycetia</taxon>
        <taxon>Planctomycetales</taxon>
        <taxon>Planctomycetaceae</taxon>
        <taxon>Stratiformator</taxon>
    </lineage>
</organism>
<accession>A0A517R0V8</accession>
<keyword evidence="2" id="KW-0472">Membrane</keyword>